<dbReference type="GeneID" id="92757557"/>
<name>D4INW9_9BACT</name>
<feature type="transmembrane region" description="Helical" evidence="1">
    <location>
        <begin position="94"/>
        <end position="116"/>
    </location>
</feature>
<keyword evidence="1" id="KW-1133">Transmembrane helix</keyword>
<dbReference type="KEGG" id="ash:AL1_23930"/>
<keyword evidence="1" id="KW-0472">Membrane</keyword>
<dbReference type="AlphaFoldDB" id="D4INW9"/>
<keyword evidence="1" id="KW-0812">Transmembrane</keyword>
<dbReference type="PANTHER" id="PTHR30273">
    <property type="entry name" value="PERIPLASMIC SIGNAL SENSOR AND SIGMA FACTOR ACTIVATOR FECR-RELATED"/>
    <property type="match status" value="1"/>
</dbReference>
<dbReference type="Gene3D" id="3.55.50.30">
    <property type="match status" value="1"/>
</dbReference>
<evidence type="ECO:0000313" key="5">
    <source>
        <dbReference type="Proteomes" id="UP000008794"/>
    </source>
</evidence>
<dbReference type="EMBL" id="FP929032">
    <property type="protein sequence ID" value="CBK64631.1"/>
    <property type="molecule type" value="Genomic_DNA"/>
</dbReference>
<dbReference type="OrthoDB" id="653086at2"/>
<evidence type="ECO:0000256" key="1">
    <source>
        <dbReference type="SAM" id="Phobius"/>
    </source>
</evidence>
<evidence type="ECO:0000259" key="2">
    <source>
        <dbReference type="Pfam" id="PF04773"/>
    </source>
</evidence>
<dbReference type="STRING" id="717959.AL1_23930"/>
<keyword evidence="5" id="KW-1185">Reference proteome</keyword>
<dbReference type="PATRIC" id="fig|717959.3.peg.882"/>
<evidence type="ECO:0000313" key="4">
    <source>
        <dbReference type="EMBL" id="CBK64631.1"/>
    </source>
</evidence>
<dbReference type="Proteomes" id="UP000008794">
    <property type="component" value="Chromosome"/>
</dbReference>
<dbReference type="GO" id="GO:0016989">
    <property type="term" value="F:sigma factor antagonist activity"/>
    <property type="evidence" value="ECO:0007669"/>
    <property type="project" value="TreeGrafter"/>
</dbReference>
<dbReference type="PIRSF" id="PIRSF018266">
    <property type="entry name" value="FecR"/>
    <property type="match status" value="1"/>
</dbReference>
<dbReference type="RefSeq" id="WP_015547445.1">
    <property type="nucleotide sequence ID" value="NC_021030.1"/>
</dbReference>
<dbReference type="BioCyc" id="ASHA717959:AL1_RS11270-MONOMER"/>
<feature type="domain" description="FecR protein" evidence="2">
    <location>
        <begin position="124"/>
        <end position="218"/>
    </location>
</feature>
<feature type="domain" description="Protein FecR C-terminal" evidence="3">
    <location>
        <begin position="264"/>
        <end position="329"/>
    </location>
</feature>
<dbReference type="Pfam" id="PF16344">
    <property type="entry name" value="FecR_C"/>
    <property type="match status" value="1"/>
</dbReference>
<reference evidence="4 5" key="2">
    <citation type="submission" date="2010-03" db="EMBL/GenBank/DDBJ databases">
        <authorList>
            <person name="Pajon A."/>
        </authorList>
    </citation>
    <scope>NUCLEOTIDE SEQUENCE [LARGE SCALE GENOMIC DNA]</scope>
    <source>
        <strain evidence="4 5">WAL 8301</strain>
    </source>
</reference>
<reference evidence="4 5" key="1">
    <citation type="submission" date="2010-03" db="EMBL/GenBank/DDBJ databases">
        <title>The genome sequence of Alistipes shahii WAL 8301.</title>
        <authorList>
            <consortium name="metaHIT consortium -- http://www.metahit.eu/"/>
            <person name="Pajon A."/>
            <person name="Turner K."/>
            <person name="Parkhill J."/>
        </authorList>
    </citation>
    <scope>NUCLEOTIDE SEQUENCE [LARGE SCALE GENOMIC DNA]</scope>
    <source>
        <strain evidence="4 5">WAL 8301</strain>
    </source>
</reference>
<dbReference type="Gene3D" id="2.60.120.1440">
    <property type="match status" value="1"/>
</dbReference>
<evidence type="ECO:0000259" key="3">
    <source>
        <dbReference type="Pfam" id="PF16344"/>
    </source>
</evidence>
<dbReference type="PANTHER" id="PTHR30273:SF2">
    <property type="entry name" value="PROTEIN FECR"/>
    <property type="match status" value="1"/>
</dbReference>
<accession>D4INW9</accession>
<dbReference type="HOGENOM" id="CLU_050192_2_3_10"/>
<dbReference type="InterPro" id="IPR006860">
    <property type="entry name" value="FecR"/>
</dbReference>
<protein>
    <submittedName>
        <fullName evidence="4">Fe2+-dicitrate sensor, membrane component</fullName>
    </submittedName>
</protein>
<dbReference type="Pfam" id="PF04773">
    <property type="entry name" value="FecR"/>
    <property type="match status" value="1"/>
</dbReference>
<proteinExistence type="predicted"/>
<gene>
    <name evidence="4" type="ORF">AL1_23930</name>
</gene>
<organism evidence="4 5">
    <name type="scientific">Alistipes shahii WAL 8301</name>
    <dbReference type="NCBI Taxonomy" id="717959"/>
    <lineage>
        <taxon>Bacteria</taxon>
        <taxon>Pseudomonadati</taxon>
        <taxon>Bacteroidota</taxon>
        <taxon>Bacteroidia</taxon>
        <taxon>Bacteroidales</taxon>
        <taxon>Rikenellaceae</taxon>
        <taxon>Alistipes</taxon>
    </lineage>
</organism>
<dbReference type="InterPro" id="IPR012373">
    <property type="entry name" value="Ferrdict_sens_TM"/>
</dbReference>
<sequence length="332" mass="37047">MTKKTKNIVSDFANNDMPAEVQEQFRCWLDEHAGGEAAEEQLLEEWNAAKLGPVNGAAYEQSFERLMQSMPAASSAAAPKKGRIARLAASWRRMAAVAAVCGVVLGLGALGARLFLKPENGVFVVTGEDSKGRFVLPDGTQVWLNYDSRLYYPESFDGNLRSVRLEGEALFNVVRDASKPFRVRTSLMEVEVLGTVFDLKCYEHLDYAELVLVSGSVKATCAGQLPVTLCPDERLVAYRNSKKIDYQAVDANNYNKWMFETQKLDEMRLDAVFVNLEHRYNVEFDIADDVGLEARLTLSLRSEPLEEILDAIALVVPIRYESSGGTIFITRR</sequence>
<dbReference type="InterPro" id="IPR032508">
    <property type="entry name" value="FecR_C"/>
</dbReference>